<feature type="compositionally biased region" description="Basic and acidic residues" evidence="1">
    <location>
        <begin position="1781"/>
        <end position="1793"/>
    </location>
</feature>
<dbReference type="EMBL" id="WJXW01000006">
    <property type="protein sequence ID" value="KAF9734962.1"/>
    <property type="molecule type" value="Genomic_DNA"/>
</dbReference>
<feature type="region of interest" description="Disordered" evidence="1">
    <location>
        <begin position="1740"/>
        <end position="2115"/>
    </location>
</feature>
<feature type="compositionally biased region" description="Low complexity" evidence="1">
    <location>
        <begin position="2404"/>
        <end position="2419"/>
    </location>
</feature>
<feature type="compositionally biased region" description="Basic and acidic residues" evidence="1">
    <location>
        <begin position="1415"/>
        <end position="1435"/>
    </location>
</feature>
<feature type="compositionally biased region" description="Low complexity" evidence="1">
    <location>
        <begin position="1371"/>
        <end position="1380"/>
    </location>
</feature>
<feature type="compositionally biased region" description="Polar residues" evidence="1">
    <location>
        <begin position="737"/>
        <end position="753"/>
    </location>
</feature>
<feature type="compositionally biased region" description="Polar residues" evidence="1">
    <location>
        <begin position="2263"/>
        <end position="2272"/>
    </location>
</feature>
<feature type="compositionally biased region" description="Basic and acidic residues" evidence="1">
    <location>
        <begin position="1461"/>
        <end position="1480"/>
    </location>
</feature>
<feature type="compositionally biased region" description="Polar residues" evidence="1">
    <location>
        <begin position="1104"/>
        <end position="1116"/>
    </location>
</feature>
<feature type="compositionally biased region" description="Pro residues" evidence="1">
    <location>
        <begin position="179"/>
        <end position="193"/>
    </location>
</feature>
<feature type="region of interest" description="Disordered" evidence="1">
    <location>
        <begin position="1"/>
        <end position="455"/>
    </location>
</feature>
<feature type="compositionally biased region" description="Basic and acidic residues" evidence="1">
    <location>
        <begin position="3006"/>
        <end position="3031"/>
    </location>
</feature>
<feature type="compositionally biased region" description="Basic and acidic residues" evidence="1">
    <location>
        <begin position="502"/>
        <end position="514"/>
    </location>
</feature>
<feature type="region of interest" description="Disordered" evidence="1">
    <location>
        <begin position="474"/>
        <end position="814"/>
    </location>
</feature>
<sequence length="3175" mass="343132">MSGPYRFQADSARSPLDRRPQNPLPAQPVSFKTNVNRMKTKKWVEAKKNAYDGDDWGDYDEYDEYGASEPDPLPASSQYAAPQAQVQAYGQRLAQHGRSFTDPQRPGQPQPGRRNSFEAGEEQLAFSASTGQPPQAFYEQHAQQPPPTQYVHPALRQASGAQSDSSDTPEHRRDFSPSAMPPPLQTRMSPPPGSVSGSPSTRFPPRKSSIGQTESPVASSPRDRAPSNPGKPLPFIRPADIYKRYEEERERERASLDEQRPRVETAPGQNSANVQQPVLPPVEEGTSMFDSDLRSVVDSAFTRADDQRSVPPTPISNSESGVSRSNTDSTSGISPIMSRVPSSAASAIKARNLVGGDGSTPVIAEEASESGTPVSRPTSAALLGSTHQIPRKASPGHSRNVSNGSGLTTPTATGSPARSPAITPQARFPEPETAKLSSLSQPSDEMKVSLPTDATTREADIAAAMKTSSVEAHAGLSAAEKESQDAFLESHQASTSVAEAFPRSRSESPSKSRVQELAGKFGDVSQSRRGSTQSNTSRTSLQSWEKSQDNSRPSSPTKPASPSRDNVAARPQAEREASFRPKLPGQWDSYATSATSPSKELSTDNLLATNSDLKSPVEEVDLTPTTAKQSVASVGPSKLDSNTFPNHTFGGVLPRPLQLFREESSSSMPPTPPAKDSPESEEMPPPPPLKEKSPEPRSATTSSVLPERPIMLPQLSTDDAVDDQESDRLRKEIVASLSPQQTMTGSTPEQNPASLHAGSAPVDRESSLFPSEYESYWADGDQPSHEQGHVRDSQAPSSAGDAITANPLTQSPIEATKPAIKTRFSWENGGSGLLADSLQQTPPAAPEPTTQIYGEEKILSPTVDKAAEEQEISQFPEPYFGPTHGVAVVKPEPVSDADLNARSPAVDLSSPSTNILPPDTERATSPAPGLHVVNSALNPEAVDMPPRLSREVSPTSAQHLSGPDVPTKESNDQTHDRTQDPVVNPAISAPLYGVREPTASSHIATASPTSDKPLGFKEILQINSPAERISRYNKTRNYWAHTDHGLGDWVSTTLSTNPDLATQPYPQPRPTVNTSGTLRHRPTGSISLFGKHHGAASVQGEPTGASTAQTPVTPTSAPGFPGSGRSASHQMQVKGKDLLHTAGALSGKGLTGAKGLFAKGKSRFKSDKASESPTSSREASEEPSDMGSTTSDFATLAHLSLDTTDSTKEEKKHRRRFSSPFRRSARSRSRPGSIVLPSIESTPRSTPGHSRPQSYHPPETWGTGSRGLSTTPEREASGQLGVLPSPAKSVFSFFPHDGVDDDVPPVPPIPESMDHVLSDHVTHRLLQSVIRNSTTPAVETQMLVGRPGFAELPASRRDRLGSEAGSGGQSGLLDDGSGMLEEGGVVENVEAVVSVAPAVEGRRDENSRDPFPPQLHHDDVEHTGTGHQQVPRDDDWVQVEVVSRSDSESEDGMSPQPHQEPISRPDAWLHKLQKDQRSDGDLTATDSDLEDRPGQLPRHRSVSPEDASVRLDAHSVEGVDQPIHDESDDDLPPQLHHDPIPAKGPQVVFVSERAADAVAGAPFVDLEMSHTLSPVKPHRLSSHREDGRQPHLQQPSHAHPQRPALDVSPMLQPTRLVSDISDSSDDDEQATLLASAMNANGESRFSYETEVIGGDLSPLSSHASSDEERTRTEPNTHSSHTGDTTATPVIVTVVDTAQSPHGKAASGENALKTAPRPQPQHQLSAYRVVHAVEYLHSQSSFESWEHESTVALSQSDESPRLDEHDGAELPPVPLGSDPSLDDVKAEEAEKASIDKQPTLMSGRDSPKPVVPIKFDTPQEDPQQSLQFGRAGAHKRSESLISKISSMVSADDAPLSPVSSYGPRSRPPSKAAGRQRQIPSAKASPIPVQIEEEPTAPDHAVNSTIENNDFDLYADHNGVVKDEEGRPLLVTTDQPPKPVVSARPPTSAVPKPTPLSVSMDEAPARISDERPMSFIWGPRDANGRPQDEINRPGGGNQDQSSPRLPNTRVQRSSQLRLAPVMRLKPQSTVTQSNGRLLEQPSQGDLGSENVSPLSSYRESSKSLPHDNVPISPPPVAVARASPPLGSPPSTISERPHLESPTTSNGQPLPSKSPDLRLIQDPRVMMEAQMQRRGWTPGQPISQDSRLRLSDPAQVHMHGLPQSPPIAPRNQYEYQHMMARQTMQAPELKLSTPPGIHPSKKEDKFSIPKFSSVFKGLGKSSSNLPQASQPPPPLQQPVQPLSQHIQQLQSKTHPHPNALADNARRSASLQSGVSDVTPPQMAPMKERKTSTFGFNRPVSFGQESHNSQDSTRAQVTGSRLDLRHPASPPPSQDIPPQQPPQHVLQSVQNPPRPQNYQTSSSGVVETGGKKKRFSSLGNIFNRSATSGPSLPTKQKMSKEEKKAQKAQKNSSAMPHQSVPQGQPWPPQQPVDPRQYGTVQYGPPPIARPFPGVHGVSSQPMQMQVMQQHAVSSVSPQRMQLQSPMTPESMHPHGMPQSYTQVPQGFQHPVQVPSSQFASQIQRTPGVPEASAYMRTRQNAQMMQAQHMQEQSRPTTHHPPYTAHPNIPTAPSLPHPAPRPEESIPPAFNEYFKPDLKMIKPLPPIQPQPEQHLSYHRHPLQQPQPQSVAQQPPRNPRIVPAPTTVSSADQTSHVSQRQVSSPFHEPQYDTPQIPAAYTQVTGAFVSPRLEQGPSRAEESADARSYSRQYSDPLMQSISPQVSALATSPPNVRQNSSDSVVSPISDPSPGPMAGPSPPPNLRPQKQRMTSITEQVQSERPWNLDLPHGATEQEIVRARQRQYMEQQLAAQEQLHAERTGRSPSPRSGQSQQSASPAPPAPTQAQPPHRGGGGFRELFPRSSPQPYPVTDDPETRGWQPHEQQVPSPPIAPAPVHPAQFQSPSPVGYPLPMSPDPTNLRSPVNPAASMMPPPPLPAKTPHAPINAPFADAHTTRPISQGAASDRTQDSLYDPPPPPASYQHPAYRGQPDYDDLAPADEPPPYSGPGVPNEGMDKDAARPHPPDVVTDRGRLPEPRQRQASLGILQHPQPASMAASPQRSSADMGADILRRQLLHVEQRERADRMQQAEARRAETERERAERDRARARARELERSVSGGGRVGSLRSAHGSARNGASGFERGPGSGSGRAVYELPAEDDAEPVMRATSFPGQEWVPTWTED</sequence>
<feature type="region of interest" description="Disordered" evidence="1">
    <location>
        <begin position="1359"/>
        <end position="1380"/>
    </location>
</feature>
<feature type="compositionally biased region" description="Basic and acidic residues" evidence="1">
    <location>
        <begin position="1757"/>
        <end position="1767"/>
    </location>
</feature>
<feature type="compositionally biased region" description="Polar residues" evidence="1">
    <location>
        <begin position="2341"/>
        <end position="2361"/>
    </location>
</feature>
<feature type="compositionally biased region" description="Polar residues" evidence="1">
    <location>
        <begin position="1262"/>
        <end position="1271"/>
    </location>
</feature>
<feature type="compositionally biased region" description="Basic and acidic residues" evidence="1">
    <location>
        <begin position="240"/>
        <end position="263"/>
    </location>
</feature>
<feature type="compositionally biased region" description="Polar residues" evidence="1">
    <location>
        <begin position="209"/>
        <end position="218"/>
    </location>
</feature>
<feature type="compositionally biased region" description="Low complexity" evidence="1">
    <location>
        <begin position="103"/>
        <end position="114"/>
    </location>
</feature>
<feature type="compositionally biased region" description="Low complexity" evidence="1">
    <location>
        <begin position="2617"/>
        <end position="2629"/>
    </location>
</feature>
<feature type="compositionally biased region" description="Polar residues" evidence="1">
    <location>
        <begin position="589"/>
        <end position="613"/>
    </location>
</feature>
<feature type="compositionally biased region" description="Polar residues" evidence="1">
    <location>
        <begin position="1239"/>
        <end position="1253"/>
    </location>
</feature>
<feature type="compositionally biased region" description="Polar residues" evidence="1">
    <location>
        <begin position="2640"/>
        <end position="2658"/>
    </location>
</feature>
<feature type="compositionally biased region" description="Basic and acidic residues" evidence="1">
    <location>
        <begin position="1980"/>
        <end position="1989"/>
    </location>
</feature>
<accession>A0A9P6KQA9</accession>
<feature type="compositionally biased region" description="Polar residues" evidence="1">
    <location>
        <begin position="2718"/>
        <end position="2731"/>
    </location>
</feature>
<comment type="caution">
    <text evidence="2">The sequence shown here is derived from an EMBL/GenBank/DDBJ whole genome shotgun (WGS) entry which is preliminary data.</text>
</comment>
<feature type="compositionally biased region" description="Basic and acidic residues" evidence="1">
    <location>
        <begin position="1664"/>
        <end position="1674"/>
    </location>
</feature>
<protein>
    <recommendedName>
        <fullName evidence="4">SWI-SNF chromatin-remodeling complex protein</fullName>
    </recommendedName>
</protein>
<feature type="region of interest" description="Disordered" evidence="1">
    <location>
        <begin position="896"/>
        <end position="932"/>
    </location>
</feature>
<feature type="region of interest" description="Disordered" evidence="1">
    <location>
        <begin position="2187"/>
        <end position="2206"/>
    </location>
</feature>
<feature type="compositionally biased region" description="Polar residues" evidence="1">
    <location>
        <begin position="2373"/>
        <end position="2390"/>
    </location>
</feature>
<feature type="compositionally biased region" description="Basic and acidic residues" evidence="1">
    <location>
        <begin position="1507"/>
        <end position="1525"/>
    </location>
</feature>
<feature type="compositionally biased region" description="Low complexity" evidence="1">
    <location>
        <begin position="2816"/>
        <end position="2830"/>
    </location>
</feature>
<evidence type="ECO:0000313" key="3">
    <source>
        <dbReference type="Proteomes" id="UP000756921"/>
    </source>
</evidence>
<feature type="region of interest" description="Disordered" evidence="1">
    <location>
        <begin position="1570"/>
        <end position="1609"/>
    </location>
</feature>
<feature type="compositionally biased region" description="Polar residues" evidence="1">
    <location>
        <begin position="1996"/>
        <end position="2014"/>
    </location>
</feature>
<feature type="compositionally biased region" description="Polar residues" evidence="1">
    <location>
        <begin position="397"/>
        <end position="416"/>
    </location>
</feature>
<feature type="region of interest" description="Disordered" evidence="1">
    <location>
        <begin position="1655"/>
        <end position="1721"/>
    </location>
</feature>
<evidence type="ECO:0000256" key="1">
    <source>
        <dbReference type="SAM" id="MobiDB-lite"/>
    </source>
</evidence>
<feature type="region of interest" description="Disordered" evidence="1">
    <location>
        <begin position="2684"/>
        <end position="2705"/>
    </location>
</feature>
<gene>
    <name evidence="2" type="ORF">PMIN01_06367</name>
</gene>
<feature type="region of interest" description="Disordered" evidence="1">
    <location>
        <begin position="1059"/>
        <end position="1131"/>
    </location>
</feature>
<feature type="compositionally biased region" description="Basic and acidic residues" evidence="1">
    <location>
        <begin position="966"/>
        <end position="979"/>
    </location>
</feature>
<feature type="compositionally biased region" description="Basic and acidic residues" evidence="1">
    <location>
        <begin position="1961"/>
        <end position="1970"/>
    </location>
</feature>
<feature type="compositionally biased region" description="Polar residues" evidence="1">
    <location>
        <begin position="1675"/>
        <end position="1687"/>
    </location>
</feature>
<feature type="region of interest" description="Disordered" evidence="1">
    <location>
        <begin position="2718"/>
        <end position="3175"/>
    </location>
</feature>
<keyword evidence="3" id="KW-1185">Reference proteome</keyword>
<feature type="compositionally biased region" description="Polar residues" evidence="1">
    <location>
        <begin position="2098"/>
        <end position="2108"/>
    </location>
</feature>
<feature type="compositionally biased region" description="Pro residues" evidence="1">
    <location>
        <begin position="2324"/>
        <end position="2337"/>
    </location>
</feature>
<proteinExistence type="predicted"/>
<feature type="region of interest" description="Disordered" evidence="1">
    <location>
        <begin position="1396"/>
        <end position="1542"/>
    </location>
</feature>
<feature type="compositionally biased region" description="Basic residues" evidence="1">
    <location>
        <begin position="1211"/>
        <end position="1229"/>
    </location>
</feature>
<feature type="region of interest" description="Disordered" evidence="1">
    <location>
        <begin position="2212"/>
        <end position="2437"/>
    </location>
</feature>
<feature type="compositionally biased region" description="Polar residues" evidence="1">
    <location>
        <begin position="623"/>
        <end position="632"/>
    </location>
</feature>
<evidence type="ECO:0000313" key="2">
    <source>
        <dbReference type="EMBL" id="KAF9734962.1"/>
    </source>
</evidence>
<feature type="compositionally biased region" description="Acidic residues" evidence="1">
    <location>
        <begin position="52"/>
        <end position="66"/>
    </location>
</feature>
<feature type="compositionally biased region" description="Polar residues" evidence="1">
    <location>
        <begin position="2024"/>
        <end position="2056"/>
    </location>
</feature>
<feature type="compositionally biased region" description="Polar residues" evidence="1">
    <location>
        <begin position="524"/>
        <end position="564"/>
    </location>
</feature>
<feature type="compositionally biased region" description="Low complexity" evidence="1">
    <location>
        <begin position="74"/>
        <end position="91"/>
    </location>
</feature>
<feature type="compositionally biased region" description="Pro residues" evidence="1">
    <location>
        <begin position="2880"/>
        <end position="2889"/>
    </location>
</feature>
<feature type="compositionally biased region" description="Polar residues" evidence="1">
    <location>
        <begin position="2299"/>
        <end position="2315"/>
    </location>
</feature>
<feature type="region of interest" description="Disordered" evidence="1">
    <location>
        <begin position="1162"/>
        <end position="1282"/>
    </location>
</feature>
<feature type="compositionally biased region" description="Basic and acidic residues" evidence="1">
    <location>
        <begin position="782"/>
        <end position="792"/>
    </location>
</feature>
<evidence type="ECO:0008006" key="4">
    <source>
        <dbReference type="Google" id="ProtNLM"/>
    </source>
</evidence>
<feature type="region of interest" description="Disordered" evidence="1">
    <location>
        <begin position="945"/>
        <end position="984"/>
    </location>
</feature>
<feature type="compositionally biased region" description="Polar residues" evidence="1">
    <location>
        <begin position="1838"/>
        <end position="1847"/>
    </location>
</feature>
<dbReference type="OrthoDB" id="5151921at2759"/>
<feature type="compositionally biased region" description="Polar residues" evidence="1">
    <location>
        <begin position="2762"/>
        <end position="2775"/>
    </location>
</feature>
<feature type="compositionally biased region" description="Polar residues" evidence="1">
    <location>
        <begin position="315"/>
        <end position="333"/>
    </location>
</feature>
<feature type="compositionally biased region" description="Low complexity" evidence="1">
    <location>
        <begin position="839"/>
        <end position="851"/>
    </location>
</feature>
<dbReference type="Proteomes" id="UP000756921">
    <property type="component" value="Unassembled WGS sequence"/>
</dbReference>
<feature type="compositionally biased region" description="Basic and acidic residues" evidence="1">
    <location>
        <begin position="3062"/>
        <end position="3108"/>
    </location>
</feature>
<feature type="region of interest" description="Disordered" evidence="1">
    <location>
        <begin position="2544"/>
        <end position="2667"/>
    </location>
</feature>
<feature type="compositionally biased region" description="Pro residues" evidence="1">
    <location>
        <begin position="2742"/>
        <end position="2757"/>
    </location>
</feature>
<name>A0A9P6KQA9_9PLEO</name>
<feature type="region of interest" description="Disordered" evidence="1">
    <location>
        <begin position="826"/>
        <end position="854"/>
    </location>
</feature>
<feature type="compositionally biased region" description="Polar residues" evidence="1">
    <location>
        <begin position="267"/>
        <end position="276"/>
    </location>
</feature>
<feature type="compositionally biased region" description="Low complexity" evidence="1">
    <location>
        <begin position="2732"/>
        <end position="2741"/>
    </location>
</feature>
<feature type="compositionally biased region" description="Polar residues" evidence="1">
    <location>
        <begin position="369"/>
        <end position="378"/>
    </location>
</feature>
<reference evidence="2" key="1">
    <citation type="journal article" date="2020" name="Mol. Plant Microbe Interact.">
        <title>Genome Sequence of the Biocontrol Agent Coniothyrium minitans strain Conio (IMI 134523).</title>
        <authorList>
            <person name="Patel D."/>
            <person name="Shittu T.A."/>
            <person name="Baroncelli R."/>
            <person name="Muthumeenakshi S."/>
            <person name="Osborne T.H."/>
            <person name="Janganan T.K."/>
            <person name="Sreenivasaprasad S."/>
        </authorList>
    </citation>
    <scope>NUCLEOTIDE SEQUENCE</scope>
    <source>
        <strain evidence="2">Conio</strain>
    </source>
</reference>
<feature type="compositionally biased region" description="Basic and acidic residues" evidence="1">
    <location>
        <begin position="42"/>
        <end position="51"/>
    </location>
</feature>
<organism evidence="2 3">
    <name type="scientific">Paraphaeosphaeria minitans</name>
    <dbReference type="NCBI Taxonomy" id="565426"/>
    <lineage>
        <taxon>Eukaryota</taxon>
        <taxon>Fungi</taxon>
        <taxon>Dikarya</taxon>
        <taxon>Ascomycota</taxon>
        <taxon>Pezizomycotina</taxon>
        <taxon>Dothideomycetes</taxon>
        <taxon>Pleosporomycetidae</taxon>
        <taxon>Pleosporales</taxon>
        <taxon>Massarineae</taxon>
        <taxon>Didymosphaeriaceae</taxon>
        <taxon>Paraphaeosphaeria</taxon>
    </lineage>
</organism>